<dbReference type="EMBL" id="CP061336">
    <property type="protein sequence ID" value="QNU66218.1"/>
    <property type="molecule type" value="Genomic_DNA"/>
</dbReference>
<dbReference type="Pfam" id="PF00583">
    <property type="entry name" value="Acetyltransf_1"/>
    <property type="match status" value="1"/>
</dbReference>
<keyword evidence="2" id="KW-0808">Transferase</keyword>
<feature type="domain" description="N-acetyltransferase" evidence="1">
    <location>
        <begin position="6"/>
        <end position="112"/>
    </location>
</feature>
<dbReference type="Proteomes" id="UP000306409">
    <property type="component" value="Chromosome"/>
</dbReference>
<accession>A0A7H1VLF6</accession>
<keyword evidence="3" id="KW-1185">Reference proteome</keyword>
<dbReference type="KEGG" id="rher:EHE19_015230"/>
<gene>
    <name evidence="2" type="ORF">EHE19_015230</name>
</gene>
<evidence type="ECO:0000313" key="2">
    <source>
        <dbReference type="EMBL" id="QNU66218.1"/>
    </source>
</evidence>
<protein>
    <submittedName>
        <fullName evidence="2">GNAT family N-acetyltransferase</fullName>
    </submittedName>
</protein>
<evidence type="ECO:0000313" key="3">
    <source>
        <dbReference type="Proteomes" id="UP000306409"/>
    </source>
</evidence>
<dbReference type="PROSITE" id="PS51186">
    <property type="entry name" value="GNAT"/>
    <property type="match status" value="1"/>
</dbReference>
<dbReference type="AlphaFoldDB" id="A0A7H1VLF6"/>
<sequence>MDYKIKHYKRPKQELVKQIVDTAKCLTTEWFTPDVLDEIKRDLLFHDVICIDVRGEVLSFLIFTSWEGAIQITLMGTKLDYRGKGLGSKLIEYLFVYVKKLGFNRVSLLTVD</sequence>
<dbReference type="InterPro" id="IPR016181">
    <property type="entry name" value="Acyl_CoA_acyltransferase"/>
</dbReference>
<dbReference type="CDD" id="cd04301">
    <property type="entry name" value="NAT_SF"/>
    <property type="match status" value="1"/>
</dbReference>
<dbReference type="Gene3D" id="3.40.630.30">
    <property type="match status" value="1"/>
</dbReference>
<organism evidence="2 3">
    <name type="scientific">Ruminiclostridium herbifermentans</name>
    <dbReference type="NCBI Taxonomy" id="2488810"/>
    <lineage>
        <taxon>Bacteria</taxon>
        <taxon>Bacillati</taxon>
        <taxon>Bacillota</taxon>
        <taxon>Clostridia</taxon>
        <taxon>Eubacteriales</taxon>
        <taxon>Oscillospiraceae</taxon>
        <taxon>Ruminiclostridium</taxon>
    </lineage>
</organism>
<dbReference type="RefSeq" id="WP_171003535.1">
    <property type="nucleotide sequence ID" value="NZ_CP061336.1"/>
</dbReference>
<name>A0A7H1VLF6_9FIRM</name>
<dbReference type="InterPro" id="IPR000182">
    <property type="entry name" value="GNAT_dom"/>
</dbReference>
<dbReference type="SUPFAM" id="SSF55729">
    <property type="entry name" value="Acyl-CoA N-acyltransferases (Nat)"/>
    <property type="match status" value="1"/>
</dbReference>
<reference evidence="2 3" key="1">
    <citation type="submission" date="2020-09" db="EMBL/GenBank/DDBJ databases">
        <title>Characterization and genome sequencing of Ruminiclostridium sp. nov. MA18.</title>
        <authorList>
            <person name="Rettenmaier R."/>
            <person name="Kowollik M.-L."/>
            <person name="Liebl W."/>
            <person name="Zverlov V."/>
        </authorList>
    </citation>
    <scope>NUCLEOTIDE SEQUENCE [LARGE SCALE GENOMIC DNA]</scope>
    <source>
        <strain evidence="2 3">MA18</strain>
    </source>
</reference>
<evidence type="ECO:0000259" key="1">
    <source>
        <dbReference type="PROSITE" id="PS51186"/>
    </source>
</evidence>
<dbReference type="GO" id="GO:0016747">
    <property type="term" value="F:acyltransferase activity, transferring groups other than amino-acyl groups"/>
    <property type="evidence" value="ECO:0007669"/>
    <property type="project" value="InterPro"/>
</dbReference>
<proteinExistence type="predicted"/>